<dbReference type="GO" id="GO:0005886">
    <property type="term" value="C:plasma membrane"/>
    <property type="evidence" value="ECO:0007669"/>
    <property type="project" value="TreeGrafter"/>
</dbReference>
<feature type="transmembrane region" description="Helical" evidence="1">
    <location>
        <begin position="953"/>
        <end position="972"/>
    </location>
</feature>
<organism evidence="2 3">
    <name type="scientific">Succiniclasticum ruminis DSM 9236</name>
    <dbReference type="NCBI Taxonomy" id="1123323"/>
    <lineage>
        <taxon>Bacteria</taxon>
        <taxon>Bacillati</taxon>
        <taxon>Bacillota</taxon>
        <taxon>Negativicutes</taxon>
        <taxon>Acidaminococcales</taxon>
        <taxon>Acidaminococcaceae</taxon>
        <taxon>Succiniclasticum</taxon>
    </lineage>
</organism>
<evidence type="ECO:0000313" key="3">
    <source>
        <dbReference type="Proteomes" id="UP000198896"/>
    </source>
</evidence>
<feature type="transmembrane region" description="Helical" evidence="1">
    <location>
        <begin position="459"/>
        <end position="477"/>
    </location>
</feature>
<sequence>MNITKFSIQRPIGISMIFMLITVLGLFSYSHIGVELLPDVDSPYISCVVQYPGASTESVEQQLTKPIEDAISTLEGVKEIRSVSMTGRSEVFIELSPELDPNLMSVEATKRLNKIRSSLPADIDEPVVLKRSAEEYPVIEIAVTGKQDAADLHAMAENTFKEKLQQAEGVADVSVTGGAEKEIAVLVNQEKLNYYSLTLKDITDAIRSENTMVSAGSVYSENRQVSVRLDSQYKTVSDIEQISLTKNGRTFLLRDVADVQVKNKRSSRYARMDGSDAVSMEVYKTSGSNIVDTADNVLKKLEELRKSYPDYTFTLVYNQATFVKNSLNNTLRTLLEGLVTTGLVLYLFLRGWRSASAVMIAIPTSLIATFFLMYAAGFTFNMMSLMGMATCIGILVDDSIVVLENIHRFLQNGYNARDAAEQGRMQIGMAAIAMTLCDVVVFLPIAFMQSATGQLFRQFGLTIVFATLMSLVVSFTLTPMMASKLYAGGLEEPQGKVWDFFDNLERNTIRRYEVLLRNCLQHPKKLLTGIIALFLCSLLLIPLGIVGAEYMPKTDESALQVNVELPIGSNAQQTNEVLLLFDDYLRTIPEIKHHMSYVTTLERNGKISITLYSKNERSRSVWTIAEDIRAFARNNLGSARARVNVIQSSVAGVSGGRNLVRSPLQIELKGSSMEVLAEESAKVEKILRETNGVKDVKNSYVEGNPELKVVVDRDKLEYYGVSLSQVLRSFASAITGQRAGVLANDENNHGKDTDINVRFAGGEGYQMDELKSIPIPAKTGSVYLGDIAEIKETVGPTTIRRLNKERFINVQANLTDRPLNEVKQEVEQKIKAASLRCRYEFSGQTATMNTSFKEMIMALTMSLLLIYLLLAVLYESVFTPFIRMFSLPLGIIGSIFFLLFTNNTINLYSLIGILVMDGLVAKNGTLLLDYTLTRIHEGISPLEAVVEAGKVRLKPIFMTAITMVVGMLPTALSLSEGSETRVSMAWVIIGGMITSTVFTLFVIPVLFLWLKKRFPKRI</sequence>
<dbReference type="STRING" id="1123323.SAMN05216245_101355"/>
<dbReference type="Gene3D" id="3.30.70.1430">
    <property type="entry name" value="Multidrug efflux transporter AcrB pore domain"/>
    <property type="match status" value="2"/>
</dbReference>
<keyword evidence="1" id="KW-0472">Membrane</keyword>
<feature type="transmembrane region" description="Helical" evidence="1">
    <location>
        <begin position="12"/>
        <end position="32"/>
    </location>
</feature>
<protein>
    <submittedName>
        <fullName evidence="2">Heavy metal efflux pump, CzcA family/hydrophobe/amphiphile efflux-1 (HAE1) family protein</fullName>
    </submittedName>
</protein>
<dbReference type="SUPFAM" id="SSF82714">
    <property type="entry name" value="Multidrug efflux transporter AcrB TolC docking domain, DN and DC subdomains"/>
    <property type="match status" value="2"/>
</dbReference>
<keyword evidence="3" id="KW-1185">Reference proteome</keyword>
<gene>
    <name evidence="2" type="ORF">SAMN05216245_101355</name>
</gene>
<evidence type="ECO:0000313" key="2">
    <source>
        <dbReference type="EMBL" id="SFE09023.1"/>
    </source>
</evidence>
<dbReference type="Gene3D" id="3.30.2090.10">
    <property type="entry name" value="Multidrug efflux transporter AcrB TolC docking domain, DN and DC subdomains"/>
    <property type="match status" value="2"/>
</dbReference>
<dbReference type="RefSeq" id="WP_093912528.1">
    <property type="nucleotide sequence ID" value="NZ_FONL01000001.1"/>
</dbReference>
<dbReference type="PRINTS" id="PR00702">
    <property type="entry name" value="ACRIFLAVINRP"/>
</dbReference>
<dbReference type="Gene3D" id="3.30.70.1440">
    <property type="entry name" value="Multidrug efflux transporter AcrB pore domain"/>
    <property type="match status" value="1"/>
</dbReference>
<feature type="transmembrane region" description="Helical" evidence="1">
    <location>
        <begin position="331"/>
        <end position="349"/>
    </location>
</feature>
<dbReference type="PANTHER" id="PTHR32063:SF0">
    <property type="entry name" value="SWARMING MOTILITY PROTEIN SWRC"/>
    <property type="match status" value="1"/>
</dbReference>
<dbReference type="SUPFAM" id="SSF82693">
    <property type="entry name" value="Multidrug efflux transporter AcrB pore domain, PN1, PN2, PC1 and PC2 subdomains"/>
    <property type="match status" value="3"/>
</dbReference>
<dbReference type="GO" id="GO:0042910">
    <property type="term" value="F:xenobiotic transmembrane transporter activity"/>
    <property type="evidence" value="ECO:0007669"/>
    <property type="project" value="TreeGrafter"/>
</dbReference>
<feature type="transmembrane region" description="Helical" evidence="1">
    <location>
        <begin position="427"/>
        <end position="447"/>
    </location>
</feature>
<accession>A0A1I1XT62</accession>
<name>A0A1I1XT62_9FIRM</name>
<keyword evidence="1" id="KW-0812">Transmembrane</keyword>
<dbReference type="Gene3D" id="1.20.1640.10">
    <property type="entry name" value="Multidrug efflux transporter AcrB transmembrane domain"/>
    <property type="match status" value="2"/>
</dbReference>
<feature type="transmembrane region" description="Helical" evidence="1">
    <location>
        <begin position="984"/>
        <end position="1010"/>
    </location>
</feature>
<feature type="transmembrane region" description="Helical" evidence="1">
    <location>
        <begin position="526"/>
        <end position="548"/>
    </location>
</feature>
<dbReference type="InterPro" id="IPR001036">
    <property type="entry name" value="Acrflvin-R"/>
</dbReference>
<dbReference type="InterPro" id="IPR027463">
    <property type="entry name" value="AcrB_DN_DC_subdom"/>
</dbReference>
<dbReference type="EMBL" id="FONL01000001">
    <property type="protein sequence ID" value="SFE09023.1"/>
    <property type="molecule type" value="Genomic_DNA"/>
</dbReference>
<reference evidence="2 3" key="1">
    <citation type="submission" date="2016-10" db="EMBL/GenBank/DDBJ databases">
        <authorList>
            <person name="de Groot N.N."/>
        </authorList>
    </citation>
    <scope>NUCLEOTIDE SEQUENCE [LARGE SCALE GENOMIC DNA]</scope>
    <source>
        <strain evidence="2 3">DSM 9236</strain>
    </source>
</reference>
<dbReference type="AlphaFoldDB" id="A0A1I1XT62"/>
<dbReference type="Gene3D" id="3.30.70.1320">
    <property type="entry name" value="Multidrug efflux transporter AcrB pore domain like"/>
    <property type="match status" value="1"/>
</dbReference>
<proteinExistence type="predicted"/>
<feature type="transmembrane region" description="Helical" evidence="1">
    <location>
        <begin position="356"/>
        <end position="376"/>
    </location>
</feature>
<dbReference type="Pfam" id="PF00873">
    <property type="entry name" value="ACR_tran"/>
    <property type="match status" value="1"/>
</dbReference>
<evidence type="ECO:0000256" key="1">
    <source>
        <dbReference type="SAM" id="Phobius"/>
    </source>
</evidence>
<dbReference type="PANTHER" id="PTHR32063">
    <property type="match status" value="1"/>
</dbReference>
<keyword evidence="1" id="KW-1133">Transmembrane helix</keyword>
<dbReference type="Proteomes" id="UP000198896">
    <property type="component" value="Unassembled WGS sequence"/>
</dbReference>
<dbReference type="OrthoDB" id="9757876at2"/>
<dbReference type="SUPFAM" id="SSF82866">
    <property type="entry name" value="Multidrug efflux transporter AcrB transmembrane domain"/>
    <property type="match status" value="2"/>
</dbReference>
<feature type="transmembrane region" description="Helical" evidence="1">
    <location>
        <begin position="855"/>
        <end position="874"/>
    </location>
</feature>